<dbReference type="GeneID" id="20528383"/>
<reference evidence="3" key="1">
    <citation type="submission" date="2013-04" db="EMBL/GenBank/DDBJ databases">
        <title>The Genome Sequence of Fonticula alba ATCC 38817.</title>
        <authorList>
            <consortium name="The Broad Institute Genomics Platform"/>
            <person name="Russ C."/>
            <person name="Cuomo C."/>
            <person name="Burger G."/>
            <person name="Gray M.W."/>
            <person name="Holland P.W.H."/>
            <person name="King N."/>
            <person name="Lang F.B.F."/>
            <person name="Roger A.J."/>
            <person name="Ruiz-Trillo I."/>
            <person name="Brown M."/>
            <person name="Walker B."/>
            <person name="Young S."/>
            <person name="Zeng Q."/>
            <person name="Gargeya S."/>
            <person name="Fitzgerald M."/>
            <person name="Haas B."/>
            <person name="Abouelleil A."/>
            <person name="Allen A.W."/>
            <person name="Alvarado L."/>
            <person name="Arachchi H.M."/>
            <person name="Berlin A.M."/>
            <person name="Chapman S.B."/>
            <person name="Gainer-Dewar J."/>
            <person name="Goldberg J."/>
            <person name="Griggs A."/>
            <person name="Gujja S."/>
            <person name="Hansen M."/>
            <person name="Howarth C."/>
            <person name="Imamovic A."/>
            <person name="Ireland A."/>
            <person name="Larimer J."/>
            <person name="McCowan C."/>
            <person name="Murphy C."/>
            <person name="Pearson M."/>
            <person name="Poon T.W."/>
            <person name="Priest M."/>
            <person name="Roberts A."/>
            <person name="Saif S."/>
            <person name="Shea T."/>
            <person name="Sisk P."/>
            <person name="Sykes S."/>
            <person name="Wortman J."/>
            <person name="Nusbaum C."/>
            <person name="Birren B."/>
        </authorList>
    </citation>
    <scope>NUCLEOTIDE SEQUENCE [LARGE SCALE GENOMIC DNA]</scope>
    <source>
        <strain evidence="3">ATCC 38817</strain>
    </source>
</reference>
<dbReference type="RefSeq" id="XP_009495806.1">
    <property type="nucleotide sequence ID" value="XM_009497531.1"/>
</dbReference>
<feature type="domain" description="Serine hydrolase" evidence="2">
    <location>
        <begin position="43"/>
        <end position="252"/>
    </location>
</feature>
<sequence length="288" mass="31699">MPEETSAFRETLSLVDPSEEFHVDSSLSLEMTPALRAAIAGTQPLRVLCLHGFLQNGATLSQKTGRLRKAIKKVANFEFVDSPVLFTAEELAADEVLKNSQVLDTSDPDTLRSWWRMDTQRLVYHSFDETLANLEQVFREQGPFDGVFGFSQGAAMGALLAHLKSKGGPDRSGLPWLADLRFAILVSGFRARDPSLRYLFDTPVDFPSLHIIGEGDRIVAPSRSVTLSETFLQPEVLSHQGKHFVPTDKQTCEVVLTFLSHMLAEKTARQADAIEAAETTAAPQPAST</sequence>
<protein>
    <recommendedName>
        <fullName evidence="2">Serine hydrolase domain-containing protein</fullName>
    </recommendedName>
</protein>
<dbReference type="OMA" id="CYSGFIA"/>
<name>A0A058Z7E8_FONAL</name>
<dbReference type="OrthoDB" id="414698at2759"/>
<dbReference type="EMBL" id="KB932205">
    <property type="protein sequence ID" value="KCV70200.1"/>
    <property type="molecule type" value="Genomic_DNA"/>
</dbReference>
<dbReference type="SUPFAM" id="SSF53474">
    <property type="entry name" value="alpha/beta-Hydrolases"/>
    <property type="match status" value="1"/>
</dbReference>
<organism evidence="3">
    <name type="scientific">Fonticula alba</name>
    <name type="common">Slime mold</name>
    <dbReference type="NCBI Taxonomy" id="691883"/>
    <lineage>
        <taxon>Eukaryota</taxon>
        <taxon>Rotosphaerida</taxon>
        <taxon>Fonticulaceae</taxon>
        <taxon>Fonticula</taxon>
    </lineage>
</organism>
<dbReference type="GO" id="GO:0005634">
    <property type="term" value="C:nucleus"/>
    <property type="evidence" value="ECO:0007669"/>
    <property type="project" value="TreeGrafter"/>
</dbReference>
<keyword evidence="1" id="KW-0378">Hydrolase</keyword>
<dbReference type="AlphaFoldDB" id="A0A058Z7E8"/>
<dbReference type="Gene3D" id="3.40.50.1820">
    <property type="entry name" value="alpha/beta hydrolase"/>
    <property type="match status" value="1"/>
</dbReference>
<accession>A0A058Z7E8</accession>
<dbReference type="GO" id="GO:0016787">
    <property type="term" value="F:hydrolase activity"/>
    <property type="evidence" value="ECO:0007669"/>
    <property type="project" value="UniProtKB-KW"/>
</dbReference>
<evidence type="ECO:0000313" key="3">
    <source>
        <dbReference type="EMBL" id="KCV70200.1"/>
    </source>
</evidence>
<proteinExistence type="predicted"/>
<evidence type="ECO:0000259" key="2">
    <source>
        <dbReference type="Pfam" id="PF03959"/>
    </source>
</evidence>
<dbReference type="InterPro" id="IPR005645">
    <property type="entry name" value="FSH-like_dom"/>
</dbReference>
<evidence type="ECO:0000256" key="1">
    <source>
        <dbReference type="ARBA" id="ARBA00022801"/>
    </source>
</evidence>
<dbReference type="PANTHER" id="PTHR48070:SF6">
    <property type="entry name" value="ESTERASE OVCA2"/>
    <property type="match status" value="1"/>
</dbReference>
<evidence type="ECO:0000313" key="4">
    <source>
        <dbReference type="Proteomes" id="UP000030693"/>
    </source>
</evidence>
<dbReference type="InterPro" id="IPR029058">
    <property type="entry name" value="AB_hydrolase_fold"/>
</dbReference>
<dbReference type="InterPro" id="IPR050593">
    <property type="entry name" value="LovG"/>
</dbReference>
<dbReference type="GO" id="GO:0005737">
    <property type="term" value="C:cytoplasm"/>
    <property type="evidence" value="ECO:0007669"/>
    <property type="project" value="TreeGrafter"/>
</dbReference>
<keyword evidence="4" id="KW-1185">Reference proteome</keyword>
<dbReference type="Pfam" id="PF03959">
    <property type="entry name" value="FSH1"/>
    <property type="match status" value="1"/>
</dbReference>
<dbReference type="eggNOG" id="KOG2551">
    <property type="taxonomic scope" value="Eukaryota"/>
</dbReference>
<dbReference type="STRING" id="691883.A0A058Z7E8"/>
<gene>
    <name evidence="3" type="ORF">H696_03658</name>
</gene>
<dbReference type="Proteomes" id="UP000030693">
    <property type="component" value="Unassembled WGS sequence"/>
</dbReference>
<dbReference type="PANTHER" id="PTHR48070">
    <property type="entry name" value="ESTERASE OVCA2"/>
    <property type="match status" value="1"/>
</dbReference>